<keyword evidence="7 9" id="KW-0704">Schiff base</keyword>
<dbReference type="Proteomes" id="UP000230859">
    <property type="component" value="Unassembled WGS sequence"/>
</dbReference>
<dbReference type="AlphaFoldDB" id="A0A2H0LQE4"/>
<proteinExistence type="inferred from homology"/>
<comment type="catalytic activity">
    <reaction evidence="9">
        <text>L-aspartate + H(+) = beta-alanine + CO2</text>
        <dbReference type="Rhea" id="RHEA:19497"/>
        <dbReference type="ChEBI" id="CHEBI:15378"/>
        <dbReference type="ChEBI" id="CHEBI:16526"/>
        <dbReference type="ChEBI" id="CHEBI:29991"/>
        <dbReference type="ChEBI" id="CHEBI:57966"/>
        <dbReference type="EC" id="4.1.1.11"/>
    </reaction>
</comment>
<dbReference type="InterPro" id="IPR003190">
    <property type="entry name" value="Asp_decarbox"/>
</dbReference>
<feature type="binding site" evidence="9 11">
    <location>
        <begin position="73"/>
        <end position="75"/>
    </location>
    <ligand>
        <name>substrate</name>
    </ligand>
</feature>
<feature type="binding site" evidence="9 11">
    <location>
        <position position="57"/>
    </location>
    <ligand>
        <name>substrate</name>
    </ligand>
</feature>
<dbReference type="EMBL" id="PCVY01000063">
    <property type="protein sequence ID" value="PIQ85715.1"/>
    <property type="molecule type" value="Genomic_DNA"/>
</dbReference>
<dbReference type="NCBIfam" id="TIGR00223">
    <property type="entry name" value="panD"/>
    <property type="match status" value="1"/>
</dbReference>
<keyword evidence="5 9" id="KW-0865">Zymogen</keyword>
<evidence type="ECO:0000256" key="1">
    <source>
        <dbReference type="ARBA" id="ARBA00022490"/>
    </source>
</evidence>
<comment type="PTM">
    <text evidence="9 12">Is synthesized initially as an inactive proenzyme, which is activated by self-cleavage at a specific serine bond to produce a beta-subunit with a hydroxyl group at its C-terminus and an alpha-subunit with a pyruvoyl group at its N-terminus.</text>
</comment>
<name>A0A2H0LQE4_9BACT</name>
<feature type="modified residue" description="Pyruvic acid (Ser)" evidence="9 12">
    <location>
        <position position="25"/>
    </location>
</feature>
<protein>
    <recommendedName>
        <fullName evidence="9">Aspartate 1-decarboxylase</fullName>
        <ecNumber evidence="9">4.1.1.11</ecNumber>
    </recommendedName>
    <alternativeName>
        <fullName evidence="9">Aspartate alpha-decarboxylase</fullName>
    </alternativeName>
    <component>
        <recommendedName>
            <fullName evidence="9">Aspartate 1-decarboxylase beta chain</fullName>
        </recommendedName>
    </component>
    <component>
        <recommendedName>
            <fullName evidence="9">Aspartate 1-decarboxylase alpha chain</fullName>
        </recommendedName>
    </component>
</protein>
<comment type="function">
    <text evidence="9">Catalyzes the pyruvoyl-dependent decarboxylation of aspartate to produce beta-alanine.</text>
</comment>
<evidence type="ECO:0000256" key="8">
    <source>
        <dbReference type="ARBA" id="ARBA00023317"/>
    </source>
</evidence>
<feature type="active site" description="Schiff-base intermediate with substrate; via pyruvic acid" evidence="9 10">
    <location>
        <position position="25"/>
    </location>
</feature>
<dbReference type="PIRSF" id="PIRSF006246">
    <property type="entry name" value="Asp_decarbox"/>
    <property type="match status" value="1"/>
</dbReference>
<reference evidence="14 15" key="1">
    <citation type="submission" date="2017-09" db="EMBL/GenBank/DDBJ databases">
        <title>Depth-based differentiation of microbial function through sediment-hosted aquifers and enrichment of novel symbionts in the deep terrestrial subsurface.</title>
        <authorList>
            <person name="Probst A.J."/>
            <person name="Ladd B."/>
            <person name="Jarett J.K."/>
            <person name="Geller-Mcgrath D.E."/>
            <person name="Sieber C.M."/>
            <person name="Emerson J.B."/>
            <person name="Anantharaman K."/>
            <person name="Thomas B.C."/>
            <person name="Malmstrom R."/>
            <person name="Stieglmeier M."/>
            <person name="Klingl A."/>
            <person name="Woyke T."/>
            <person name="Ryan C.M."/>
            <person name="Banfield J.F."/>
        </authorList>
    </citation>
    <scope>NUCLEOTIDE SEQUENCE [LARGE SCALE GENOMIC DNA]</scope>
    <source>
        <strain evidence="14">CG11_big_fil_rev_8_21_14_0_20_45_26</strain>
    </source>
</reference>
<dbReference type="HAMAP" id="MF_00446">
    <property type="entry name" value="PanD"/>
    <property type="match status" value="1"/>
</dbReference>
<evidence type="ECO:0000256" key="2">
    <source>
        <dbReference type="ARBA" id="ARBA00022655"/>
    </source>
</evidence>
<dbReference type="UniPathway" id="UPA00028">
    <property type="reaction ID" value="UER00002"/>
</dbReference>
<evidence type="ECO:0000256" key="4">
    <source>
        <dbReference type="ARBA" id="ARBA00022813"/>
    </source>
</evidence>
<evidence type="ECO:0000256" key="10">
    <source>
        <dbReference type="PIRSR" id="PIRSR006246-1"/>
    </source>
</evidence>
<dbReference type="GO" id="GO:0015940">
    <property type="term" value="P:pantothenate biosynthetic process"/>
    <property type="evidence" value="ECO:0007669"/>
    <property type="project" value="UniProtKB-UniRule"/>
</dbReference>
<comment type="similarity">
    <text evidence="9">Belongs to the PanD family.</text>
</comment>
<organism evidence="14 15">
    <name type="scientific">Candidatus Abzuiibacterium crystallinum</name>
    <dbReference type="NCBI Taxonomy" id="1974748"/>
    <lineage>
        <taxon>Bacteria</taxon>
        <taxon>Pseudomonadati</taxon>
        <taxon>Candidatus Omnitrophota</taxon>
        <taxon>Candidatus Abzuiibacterium</taxon>
    </lineage>
</organism>
<keyword evidence="8 9" id="KW-0670">Pyruvate</keyword>
<evidence type="ECO:0000256" key="11">
    <source>
        <dbReference type="PIRSR" id="PIRSR006246-2"/>
    </source>
</evidence>
<keyword evidence="1 9" id="KW-0963">Cytoplasm</keyword>
<evidence type="ECO:0000313" key="15">
    <source>
        <dbReference type="Proteomes" id="UP000230859"/>
    </source>
</evidence>
<evidence type="ECO:0000313" key="14">
    <source>
        <dbReference type="EMBL" id="PIQ85715.1"/>
    </source>
</evidence>
<dbReference type="GO" id="GO:0006523">
    <property type="term" value="P:alanine biosynthetic process"/>
    <property type="evidence" value="ECO:0007669"/>
    <property type="project" value="InterPro"/>
</dbReference>
<dbReference type="EC" id="4.1.1.11" evidence="9"/>
<dbReference type="GO" id="GO:0005829">
    <property type="term" value="C:cytosol"/>
    <property type="evidence" value="ECO:0007669"/>
    <property type="project" value="TreeGrafter"/>
</dbReference>
<dbReference type="Gene3D" id="2.40.40.20">
    <property type="match status" value="1"/>
</dbReference>
<keyword evidence="6 9" id="KW-0456">Lyase</keyword>
<accession>A0A2H0LQE4</accession>
<feature type="chain" id="PRO_5013997205" description="Aspartate 1-decarboxylase beta chain" evidence="9 13">
    <location>
        <begin position="1"/>
        <end position="24"/>
    </location>
</feature>
<comment type="cofactor">
    <cofactor evidence="9 10">
        <name>pyruvate</name>
        <dbReference type="ChEBI" id="CHEBI:15361"/>
    </cofactor>
    <text evidence="9 10">Binds 1 pyruvoyl group covalently per subunit.</text>
</comment>
<comment type="caution">
    <text evidence="14">The sequence shown here is derived from an EMBL/GenBank/DDBJ whole genome shotgun (WGS) entry which is preliminary data.</text>
</comment>
<dbReference type="SUPFAM" id="SSF50692">
    <property type="entry name" value="ADC-like"/>
    <property type="match status" value="1"/>
</dbReference>
<keyword evidence="2 9" id="KW-0566">Pantothenate biosynthesis</keyword>
<comment type="subunit">
    <text evidence="9">Heterooctamer of four alpha and four beta subunits.</text>
</comment>
<sequence>MYREMLKAKIHRATVTEANVDYEGSIKIDANLLKAARILVGEKVLVINLNNGSRVETYAILGKPGAGEISVNGGAALHSKVGDKVIIMNFCMLDESELPKYKPIIVHVNDRNQAV</sequence>
<comment type="subcellular location">
    <subcellularLocation>
        <location evidence="9">Cytoplasm</location>
    </subcellularLocation>
</comment>
<evidence type="ECO:0000256" key="6">
    <source>
        <dbReference type="ARBA" id="ARBA00023239"/>
    </source>
</evidence>
<keyword evidence="4 9" id="KW-0068">Autocatalytic cleavage</keyword>
<dbReference type="CDD" id="cd06919">
    <property type="entry name" value="Asp_decarbox"/>
    <property type="match status" value="1"/>
</dbReference>
<comment type="pathway">
    <text evidence="9">Cofactor biosynthesis; (R)-pantothenate biosynthesis; beta-alanine from L-aspartate: step 1/1.</text>
</comment>
<keyword evidence="3 9" id="KW-0210">Decarboxylase</keyword>
<gene>
    <name evidence="9" type="primary">panD</name>
    <name evidence="14" type="ORF">COV74_07790</name>
</gene>
<feature type="chain" id="PRO_5013997204" description="Aspartate 1-decarboxylase alpha chain" evidence="9 13">
    <location>
        <begin position="25"/>
        <end position="115"/>
    </location>
</feature>
<dbReference type="GO" id="GO:0004068">
    <property type="term" value="F:aspartate 1-decarboxylase activity"/>
    <property type="evidence" value="ECO:0007669"/>
    <property type="project" value="UniProtKB-UniRule"/>
</dbReference>
<evidence type="ECO:0000256" key="13">
    <source>
        <dbReference type="PIRSR" id="PIRSR006246-5"/>
    </source>
</evidence>
<dbReference type="Pfam" id="PF02261">
    <property type="entry name" value="Asp_decarbox"/>
    <property type="match status" value="1"/>
</dbReference>
<dbReference type="PANTHER" id="PTHR21012">
    <property type="entry name" value="ASPARTATE 1-DECARBOXYLASE"/>
    <property type="match status" value="1"/>
</dbReference>
<dbReference type="InterPro" id="IPR009010">
    <property type="entry name" value="Asp_de-COase-like_dom_sf"/>
</dbReference>
<evidence type="ECO:0000256" key="12">
    <source>
        <dbReference type="PIRSR" id="PIRSR006246-3"/>
    </source>
</evidence>
<evidence type="ECO:0000256" key="7">
    <source>
        <dbReference type="ARBA" id="ARBA00023270"/>
    </source>
</evidence>
<evidence type="ECO:0000256" key="5">
    <source>
        <dbReference type="ARBA" id="ARBA00023145"/>
    </source>
</evidence>
<feature type="active site" description="Proton donor" evidence="9 10">
    <location>
        <position position="58"/>
    </location>
</feature>
<evidence type="ECO:0000256" key="3">
    <source>
        <dbReference type="ARBA" id="ARBA00022793"/>
    </source>
</evidence>
<evidence type="ECO:0000256" key="9">
    <source>
        <dbReference type="HAMAP-Rule" id="MF_00446"/>
    </source>
</evidence>
<dbReference type="PANTHER" id="PTHR21012:SF0">
    <property type="entry name" value="ASPARTATE 1-DECARBOXYLASE"/>
    <property type="match status" value="1"/>
</dbReference>